<gene>
    <name evidence="2" type="ordered locus">Cyan7425_4983</name>
</gene>
<accession>B8HNF4</accession>
<dbReference type="Gene3D" id="1.10.30.50">
    <property type="match status" value="1"/>
</dbReference>
<name>B8HNF4_CYAP4</name>
<dbReference type="KEGG" id="cyn:Cyan7425_4983"/>
<dbReference type="eggNOG" id="COG1403">
    <property type="taxonomic scope" value="Bacteria"/>
</dbReference>
<dbReference type="AlphaFoldDB" id="B8HNF4"/>
<reference evidence="2" key="1">
    <citation type="submission" date="2009-01" db="EMBL/GenBank/DDBJ databases">
        <title>Complete sequence of chromosome Cyanothece sp. PCC 7425.</title>
        <authorList>
            <consortium name="US DOE Joint Genome Institute"/>
            <person name="Lucas S."/>
            <person name="Copeland A."/>
            <person name="Lapidus A."/>
            <person name="Glavina del Rio T."/>
            <person name="Dalin E."/>
            <person name="Tice H."/>
            <person name="Bruce D."/>
            <person name="Goodwin L."/>
            <person name="Pitluck S."/>
            <person name="Sims D."/>
            <person name="Meineke L."/>
            <person name="Brettin T."/>
            <person name="Detter J.C."/>
            <person name="Han C."/>
            <person name="Larimer F."/>
            <person name="Land M."/>
            <person name="Hauser L."/>
            <person name="Kyrpides N."/>
            <person name="Ovchinnikova G."/>
            <person name="Liberton M."/>
            <person name="Stoeckel J."/>
            <person name="Banerjee A."/>
            <person name="Singh A."/>
            <person name="Page L."/>
            <person name="Sato H."/>
            <person name="Zhao L."/>
            <person name="Sherman L."/>
            <person name="Pakrasi H."/>
            <person name="Richardson P."/>
        </authorList>
    </citation>
    <scope>NUCLEOTIDE SEQUENCE</scope>
    <source>
        <strain evidence="2">PCC 7425</strain>
    </source>
</reference>
<dbReference type="STRING" id="395961.Cyan7425_4983"/>
<sequence length="262" mass="29972">MIHINKPATPPQKLVVDGKRKRRSHSQSYTRNSDAYKLGEKSFNFDSNIYAHPTVKQALILAQHGKCCFCERLIGTDGDVEHFRPKQAYRQEVGQQLQRPGYYWLAYEWDNLYLSCTACNQRHKQNLFPLKDPALRATDHRQSINQEEPLFVNPGRENPEDFIGFRGEFAFPINSSQKGPTSINTFKLNDNSRGLPEVRLQQLKRLKQLQCIVALAASQPNNLELQNEAKDAQLLLQDAVLPQSEFAAAARWAISSNFQFVI</sequence>
<protein>
    <recommendedName>
        <fullName evidence="3">TIGR02646 family protein</fullName>
    </recommendedName>
</protein>
<organism evidence="2">
    <name type="scientific">Cyanothece sp. (strain PCC 7425 / ATCC 29141)</name>
    <dbReference type="NCBI Taxonomy" id="395961"/>
    <lineage>
        <taxon>Bacteria</taxon>
        <taxon>Bacillati</taxon>
        <taxon>Cyanobacteriota</taxon>
        <taxon>Cyanophyceae</taxon>
        <taxon>Gomontiellales</taxon>
        <taxon>Cyanothecaceae</taxon>
        <taxon>Cyanothece</taxon>
    </lineage>
</organism>
<dbReference type="EMBL" id="CP001344">
    <property type="protein sequence ID" value="ACL47281.1"/>
    <property type="molecule type" value="Genomic_DNA"/>
</dbReference>
<evidence type="ECO:0008006" key="3">
    <source>
        <dbReference type="Google" id="ProtNLM"/>
    </source>
</evidence>
<evidence type="ECO:0000313" key="2">
    <source>
        <dbReference type="EMBL" id="ACL47281.1"/>
    </source>
</evidence>
<evidence type="ECO:0000256" key="1">
    <source>
        <dbReference type="SAM" id="MobiDB-lite"/>
    </source>
</evidence>
<proteinExistence type="predicted"/>
<feature type="region of interest" description="Disordered" evidence="1">
    <location>
        <begin position="1"/>
        <end position="32"/>
    </location>
</feature>
<dbReference type="HOGENOM" id="CLU_071576_0_0_3"/>
<dbReference type="OrthoDB" id="9816185at2"/>